<feature type="domain" description="Superoxide dismutase copper/zinc binding" evidence="3">
    <location>
        <begin position="35"/>
        <end position="168"/>
    </location>
</feature>
<dbReference type="Pfam" id="PF00080">
    <property type="entry name" value="Sod_Cu"/>
    <property type="match status" value="1"/>
</dbReference>
<sequence>MKALIALASTIALMAMPALAQDMRSTRATLSGNGVSGTVTVSETASGMAHITIDVRGVPAGAHGFHIHEKGVCDADEGFKSAGGHLAGGMNHGVEDSNGPHAGDLPNLHAGEDGIVQVEYFTDGFSLDPDASPTISGPDGAAVILHAGADDYASQPSGDAGDRLACGVLYPPQ</sequence>
<dbReference type="SUPFAM" id="SSF49329">
    <property type="entry name" value="Cu,Zn superoxide dismutase-like"/>
    <property type="match status" value="1"/>
</dbReference>
<keyword evidence="2" id="KW-0732">Signal</keyword>
<dbReference type="EMBL" id="JAICBX010000002">
    <property type="protein sequence ID" value="MBW8637617.1"/>
    <property type="molecule type" value="Genomic_DNA"/>
</dbReference>
<evidence type="ECO:0000256" key="1">
    <source>
        <dbReference type="ARBA" id="ARBA00010457"/>
    </source>
</evidence>
<evidence type="ECO:0000256" key="2">
    <source>
        <dbReference type="SAM" id="SignalP"/>
    </source>
</evidence>
<dbReference type="GO" id="GO:0006801">
    <property type="term" value="P:superoxide metabolic process"/>
    <property type="evidence" value="ECO:0007669"/>
    <property type="project" value="InterPro"/>
</dbReference>
<reference evidence="4" key="1">
    <citation type="submission" date="2021-08" db="EMBL/GenBank/DDBJ databases">
        <title>Hoeflea bacterium WL0058 sp. nov., isolated from the sediment.</title>
        <authorList>
            <person name="Wang L."/>
            <person name="Zhang D."/>
        </authorList>
    </citation>
    <scope>NUCLEOTIDE SEQUENCE</scope>
    <source>
        <strain evidence="4">WL0058</strain>
    </source>
</reference>
<dbReference type="Gene3D" id="2.60.40.200">
    <property type="entry name" value="Superoxide dismutase, copper/zinc binding domain"/>
    <property type="match status" value="1"/>
</dbReference>
<dbReference type="CDD" id="cd00305">
    <property type="entry name" value="Cu-Zn_Superoxide_Dismutase"/>
    <property type="match status" value="1"/>
</dbReference>
<name>A0AAE2ZN31_9HYPH</name>
<proteinExistence type="inferred from homology"/>
<dbReference type="Proteomes" id="UP001196509">
    <property type="component" value="Unassembled WGS sequence"/>
</dbReference>
<dbReference type="InterPro" id="IPR024134">
    <property type="entry name" value="SOD_Cu/Zn_/chaperone"/>
</dbReference>
<dbReference type="PANTHER" id="PTHR10003">
    <property type="entry name" value="SUPEROXIDE DISMUTASE CU-ZN -RELATED"/>
    <property type="match status" value="1"/>
</dbReference>
<comment type="similarity">
    <text evidence="1">Belongs to the Cu-Zn superoxide dismutase family.</text>
</comment>
<dbReference type="RefSeq" id="WP_220228305.1">
    <property type="nucleotide sequence ID" value="NZ_JAICBX010000002.1"/>
</dbReference>
<gene>
    <name evidence="4" type="ORF">K1W69_10510</name>
</gene>
<feature type="signal peptide" evidence="2">
    <location>
        <begin position="1"/>
        <end position="20"/>
    </location>
</feature>
<feature type="chain" id="PRO_5042000724" evidence="2">
    <location>
        <begin position="21"/>
        <end position="173"/>
    </location>
</feature>
<evidence type="ECO:0000259" key="3">
    <source>
        <dbReference type="Pfam" id="PF00080"/>
    </source>
</evidence>
<dbReference type="GO" id="GO:0005507">
    <property type="term" value="F:copper ion binding"/>
    <property type="evidence" value="ECO:0007669"/>
    <property type="project" value="InterPro"/>
</dbReference>
<dbReference type="InterPro" id="IPR036423">
    <property type="entry name" value="SOD-like_Cu/Zn_dom_sf"/>
</dbReference>
<organism evidence="4 5">
    <name type="scientific">Flavimaribacter sediminis</name>
    <dbReference type="NCBI Taxonomy" id="2865987"/>
    <lineage>
        <taxon>Bacteria</taxon>
        <taxon>Pseudomonadati</taxon>
        <taxon>Pseudomonadota</taxon>
        <taxon>Alphaproteobacteria</taxon>
        <taxon>Hyphomicrobiales</taxon>
        <taxon>Rhizobiaceae</taxon>
        <taxon>Flavimaribacter</taxon>
    </lineage>
</organism>
<dbReference type="InterPro" id="IPR001424">
    <property type="entry name" value="SOD_Cu_Zn_dom"/>
</dbReference>
<dbReference type="AlphaFoldDB" id="A0AAE2ZN31"/>
<keyword evidence="5" id="KW-1185">Reference proteome</keyword>
<evidence type="ECO:0000313" key="5">
    <source>
        <dbReference type="Proteomes" id="UP001196509"/>
    </source>
</evidence>
<evidence type="ECO:0000313" key="4">
    <source>
        <dbReference type="EMBL" id="MBW8637617.1"/>
    </source>
</evidence>
<protein>
    <submittedName>
        <fullName evidence="4">Superoxide dismutase family protein</fullName>
    </submittedName>
</protein>
<accession>A0AAE2ZN31</accession>
<comment type="caution">
    <text evidence="4">The sequence shown here is derived from an EMBL/GenBank/DDBJ whole genome shotgun (WGS) entry which is preliminary data.</text>
</comment>